<feature type="region of interest" description="Disordered" evidence="1">
    <location>
        <begin position="28"/>
        <end position="52"/>
    </location>
</feature>
<organism evidence="3 4">
    <name type="scientific">Agromyces larvae</name>
    <dbReference type="NCBI Taxonomy" id="2929802"/>
    <lineage>
        <taxon>Bacteria</taxon>
        <taxon>Bacillati</taxon>
        <taxon>Actinomycetota</taxon>
        <taxon>Actinomycetes</taxon>
        <taxon>Micrococcales</taxon>
        <taxon>Microbacteriaceae</taxon>
        <taxon>Agromyces</taxon>
    </lineage>
</organism>
<evidence type="ECO:0000256" key="2">
    <source>
        <dbReference type="SAM" id="SignalP"/>
    </source>
</evidence>
<evidence type="ECO:0000313" key="4">
    <source>
        <dbReference type="Proteomes" id="UP000832097"/>
    </source>
</evidence>
<sequence length="166" mass="17118">MKNISVVGTVIVVCGLAALFTGCAPSDSVASGPPPATTPAGIPDPVAGSSDADADACAQLTAPISLVQNAQLAPDGAMDKVTARGLYFTAGWEFARIGKSMTDSVLSTPITSLEQASNAMNIDMHATDDPSKWADNLDKLDAAVQEVNAFCRNLDENWGTLGWYGG</sequence>
<dbReference type="EMBL" id="CP094528">
    <property type="protein sequence ID" value="UOE42727.1"/>
    <property type="molecule type" value="Genomic_DNA"/>
</dbReference>
<dbReference type="PROSITE" id="PS51257">
    <property type="entry name" value="PROKAR_LIPOPROTEIN"/>
    <property type="match status" value="1"/>
</dbReference>
<feature type="signal peptide" evidence="2">
    <location>
        <begin position="1"/>
        <end position="30"/>
    </location>
</feature>
<keyword evidence="2" id="KW-0732">Signal</keyword>
<evidence type="ECO:0000313" key="3">
    <source>
        <dbReference type="EMBL" id="UOE42727.1"/>
    </source>
</evidence>
<name>A0ABY4BU49_9MICO</name>
<dbReference type="Proteomes" id="UP000832097">
    <property type="component" value="Chromosome"/>
</dbReference>
<feature type="chain" id="PRO_5046525225" description="DUF4439 domain-containing protein" evidence="2">
    <location>
        <begin position="31"/>
        <end position="166"/>
    </location>
</feature>
<gene>
    <name evidence="3" type="ORF">MTO99_11045</name>
</gene>
<reference evidence="3 4" key="1">
    <citation type="submission" date="2022-03" db="EMBL/GenBank/DDBJ databases">
        <title>Mucilaginibacter sp. isolated from the gut of Protaetia brevitarsis seulensis larvae.</title>
        <authorList>
            <person name="Won M."/>
            <person name="Kim S.-J."/>
            <person name="Kwon S.-W."/>
        </authorList>
    </citation>
    <scope>NUCLEOTIDE SEQUENCE [LARGE SCALE GENOMIC DNA]</scope>
    <source>
        <strain evidence="3 4">CFWR-12</strain>
    </source>
</reference>
<protein>
    <recommendedName>
        <fullName evidence="5">DUF4439 domain-containing protein</fullName>
    </recommendedName>
</protein>
<keyword evidence="4" id="KW-1185">Reference proteome</keyword>
<dbReference type="RefSeq" id="WP_243553659.1">
    <property type="nucleotide sequence ID" value="NZ_CP094528.1"/>
</dbReference>
<evidence type="ECO:0008006" key="5">
    <source>
        <dbReference type="Google" id="ProtNLM"/>
    </source>
</evidence>
<accession>A0ABY4BU49</accession>
<evidence type="ECO:0000256" key="1">
    <source>
        <dbReference type="SAM" id="MobiDB-lite"/>
    </source>
</evidence>
<proteinExistence type="predicted"/>